<dbReference type="OrthoDB" id="10580564at2759"/>
<proteinExistence type="predicted"/>
<feature type="signal peptide" evidence="1">
    <location>
        <begin position="1"/>
        <end position="19"/>
    </location>
</feature>
<gene>
    <name evidence="2" type="ORF">COCHEDRAFT_1030663</name>
</gene>
<evidence type="ECO:0000313" key="2">
    <source>
        <dbReference type="EMBL" id="EMD90886.1"/>
    </source>
</evidence>
<accession>M2UB27</accession>
<dbReference type="HOGENOM" id="CLU_1896000_0_0_1"/>
<feature type="chain" id="PRO_5004027121" description="WAP domain-containing protein" evidence="1">
    <location>
        <begin position="20"/>
        <end position="134"/>
    </location>
</feature>
<sequence length="134" mass="14977">MYFLTPILILATLTALTHALPPQKGPFGQSTADFYLPNLRLPWGPKYWSCIPDRLPCSEDKNCCSSNCACFEISCIIVSIVRWWWGEGRVLTVSELGKTEAWYVGVVAALLHIRSGSEGGFVHGKMRSEKLWAD</sequence>
<dbReference type="AlphaFoldDB" id="M2UB27"/>
<evidence type="ECO:0000313" key="3">
    <source>
        <dbReference type="Proteomes" id="UP000016936"/>
    </source>
</evidence>
<evidence type="ECO:0000256" key="1">
    <source>
        <dbReference type="SAM" id="SignalP"/>
    </source>
</evidence>
<name>M2UB27_COCH5</name>
<protein>
    <recommendedName>
        <fullName evidence="4">WAP domain-containing protein</fullName>
    </recommendedName>
</protein>
<dbReference type="Proteomes" id="UP000016936">
    <property type="component" value="Unassembled WGS sequence"/>
</dbReference>
<keyword evidence="1" id="KW-0732">Signal</keyword>
<reference evidence="2 3" key="1">
    <citation type="journal article" date="2012" name="PLoS Pathog.">
        <title>Diverse lifestyles and strategies of plant pathogenesis encoded in the genomes of eighteen Dothideomycetes fungi.</title>
        <authorList>
            <person name="Ohm R.A."/>
            <person name="Feau N."/>
            <person name="Henrissat B."/>
            <person name="Schoch C.L."/>
            <person name="Horwitz B.A."/>
            <person name="Barry K.W."/>
            <person name="Condon B.J."/>
            <person name="Copeland A.C."/>
            <person name="Dhillon B."/>
            <person name="Glaser F."/>
            <person name="Hesse C.N."/>
            <person name="Kosti I."/>
            <person name="LaButti K."/>
            <person name="Lindquist E.A."/>
            <person name="Lucas S."/>
            <person name="Salamov A.A."/>
            <person name="Bradshaw R.E."/>
            <person name="Ciuffetti L."/>
            <person name="Hamelin R.C."/>
            <person name="Kema G.H.J."/>
            <person name="Lawrence C."/>
            <person name="Scott J.A."/>
            <person name="Spatafora J.W."/>
            <person name="Turgeon B.G."/>
            <person name="de Wit P.J.G.M."/>
            <person name="Zhong S."/>
            <person name="Goodwin S.B."/>
            <person name="Grigoriev I.V."/>
        </authorList>
    </citation>
    <scope>NUCLEOTIDE SEQUENCE [LARGE SCALE GENOMIC DNA]</scope>
    <source>
        <strain evidence="3">C5 / ATCC 48332 / race O</strain>
    </source>
</reference>
<reference evidence="3" key="2">
    <citation type="journal article" date="2013" name="PLoS Genet.">
        <title>Comparative genome structure, secondary metabolite, and effector coding capacity across Cochliobolus pathogens.</title>
        <authorList>
            <person name="Condon B.J."/>
            <person name="Leng Y."/>
            <person name="Wu D."/>
            <person name="Bushley K.E."/>
            <person name="Ohm R.A."/>
            <person name="Otillar R."/>
            <person name="Martin J."/>
            <person name="Schackwitz W."/>
            <person name="Grimwood J."/>
            <person name="MohdZainudin N."/>
            <person name="Xue C."/>
            <person name="Wang R."/>
            <person name="Manning V.A."/>
            <person name="Dhillon B."/>
            <person name="Tu Z.J."/>
            <person name="Steffenson B.J."/>
            <person name="Salamov A."/>
            <person name="Sun H."/>
            <person name="Lowry S."/>
            <person name="LaButti K."/>
            <person name="Han J."/>
            <person name="Copeland A."/>
            <person name="Lindquist E."/>
            <person name="Barry K."/>
            <person name="Schmutz J."/>
            <person name="Baker S.E."/>
            <person name="Ciuffetti L.M."/>
            <person name="Grigoriev I.V."/>
            <person name="Zhong S."/>
            <person name="Turgeon B.G."/>
        </authorList>
    </citation>
    <scope>NUCLEOTIDE SEQUENCE [LARGE SCALE GENOMIC DNA]</scope>
    <source>
        <strain evidence="3">C5 / ATCC 48332 / race O</strain>
    </source>
</reference>
<organism evidence="2 3">
    <name type="scientific">Cochliobolus heterostrophus (strain C5 / ATCC 48332 / race O)</name>
    <name type="common">Southern corn leaf blight fungus</name>
    <name type="synonym">Bipolaris maydis</name>
    <dbReference type="NCBI Taxonomy" id="701091"/>
    <lineage>
        <taxon>Eukaryota</taxon>
        <taxon>Fungi</taxon>
        <taxon>Dikarya</taxon>
        <taxon>Ascomycota</taxon>
        <taxon>Pezizomycotina</taxon>
        <taxon>Dothideomycetes</taxon>
        <taxon>Pleosporomycetidae</taxon>
        <taxon>Pleosporales</taxon>
        <taxon>Pleosporineae</taxon>
        <taxon>Pleosporaceae</taxon>
        <taxon>Bipolaris</taxon>
    </lineage>
</organism>
<evidence type="ECO:0008006" key="4">
    <source>
        <dbReference type="Google" id="ProtNLM"/>
    </source>
</evidence>
<dbReference type="EMBL" id="KB445577">
    <property type="protein sequence ID" value="EMD90886.1"/>
    <property type="molecule type" value="Genomic_DNA"/>
</dbReference>
<keyword evidence="3" id="KW-1185">Reference proteome</keyword>